<gene>
    <name evidence="2" type="ORF">GLOIN_2v1787831</name>
</gene>
<organism evidence="2 3">
    <name type="scientific">Rhizophagus irregularis (strain DAOM 181602 / DAOM 197198 / MUCL 43194)</name>
    <name type="common">Arbuscular mycorrhizal fungus</name>
    <name type="synonym">Glomus intraradices</name>
    <dbReference type="NCBI Taxonomy" id="747089"/>
    <lineage>
        <taxon>Eukaryota</taxon>
        <taxon>Fungi</taxon>
        <taxon>Fungi incertae sedis</taxon>
        <taxon>Mucoromycota</taxon>
        <taxon>Glomeromycotina</taxon>
        <taxon>Glomeromycetes</taxon>
        <taxon>Glomerales</taxon>
        <taxon>Glomeraceae</taxon>
        <taxon>Rhizophagus</taxon>
    </lineage>
</organism>
<feature type="transmembrane region" description="Helical" evidence="1">
    <location>
        <begin position="5"/>
        <end position="27"/>
    </location>
</feature>
<dbReference type="EMBL" id="AUPC02000388">
    <property type="protein sequence ID" value="POG60476.1"/>
    <property type="molecule type" value="Genomic_DNA"/>
</dbReference>
<protein>
    <submittedName>
        <fullName evidence="2">Uncharacterized protein</fullName>
    </submittedName>
</protein>
<proteinExistence type="predicted"/>
<dbReference type="VEuPathDB" id="FungiDB:RhiirFUN_010543"/>
<keyword evidence="1" id="KW-1133">Transmembrane helix</keyword>
<evidence type="ECO:0000256" key="1">
    <source>
        <dbReference type="SAM" id="Phobius"/>
    </source>
</evidence>
<dbReference type="AlphaFoldDB" id="A0A2P4P508"/>
<feature type="transmembrane region" description="Helical" evidence="1">
    <location>
        <begin position="39"/>
        <end position="57"/>
    </location>
</feature>
<comment type="caution">
    <text evidence="2">The sequence shown here is derived from an EMBL/GenBank/DDBJ whole genome shotgun (WGS) entry which is preliminary data.</text>
</comment>
<evidence type="ECO:0000313" key="2">
    <source>
        <dbReference type="EMBL" id="POG60476.1"/>
    </source>
</evidence>
<feature type="transmembrane region" description="Helical" evidence="1">
    <location>
        <begin position="69"/>
        <end position="89"/>
    </location>
</feature>
<evidence type="ECO:0000313" key="3">
    <source>
        <dbReference type="Proteomes" id="UP000018888"/>
    </source>
</evidence>
<reference evidence="2 3" key="1">
    <citation type="journal article" date="2013" name="Proc. Natl. Acad. Sci. U.S.A.">
        <title>Genome of an arbuscular mycorrhizal fungus provides insight into the oldest plant symbiosis.</title>
        <authorList>
            <person name="Tisserant E."/>
            <person name="Malbreil M."/>
            <person name="Kuo A."/>
            <person name="Kohler A."/>
            <person name="Symeonidi A."/>
            <person name="Balestrini R."/>
            <person name="Charron P."/>
            <person name="Duensing N."/>
            <person name="Frei Dit Frey N."/>
            <person name="Gianinazzi-Pearson V."/>
            <person name="Gilbert L.B."/>
            <person name="Handa Y."/>
            <person name="Herr J.R."/>
            <person name="Hijri M."/>
            <person name="Koul R."/>
            <person name="Kawaguchi M."/>
            <person name="Krajinski F."/>
            <person name="Lammers P.J."/>
            <person name="Masclaux F.G."/>
            <person name="Murat C."/>
            <person name="Morin E."/>
            <person name="Ndikumana S."/>
            <person name="Pagni M."/>
            <person name="Petitpierre D."/>
            <person name="Requena N."/>
            <person name="Rosikiewicz P."/>
            <person name="Riley R."/>
            <person name="Saito K."/>
            <person name="San Clemente H."/>
            <person name="Shapiro H."/>
            <person name="van Tuinen D."/>
            <person name="Becard G."/>
            <person name="Bonfante P."/>
            <person name="Paszkowski U."/>
            <person name="Shachar-Hill Y.Y."/>
            <person name="Tuskan G.A."/>
            <person name="Young P.W."/>
            <person name="Sanders I.R."/>
            <person name="Henrissat B."/>
            <person name="Rensing S.A."/>
            <person name="Grigoriev I.V."/>
            <person name="Corradi N."/>
            <person name="Roux C."/>
            <person name="Martin F."/>
        </authorList>
    </citation>
    <scope>NUCLEOTIDE SEQUENCE [LARGE SCALE GENOMIC DNA]</scope>
    <source>
        <strain evidence="2 3">DAOM 197198</strain>
    </source>
</reference>
<accession>A0A2P4P508</accession>
<dbReference type="Proteomes" id="UP000018888">
    <property type="component" value="Unassembled WGS sequence"/>
</dbReference>
<keyword evidence="1" id="KW-0812">Transmembrane</keyword>
<feature type="transmembrane region" description="Helical" evidence="1">
    <location>
        <begin position="101"/>
        <end position="120"/>
    </location>
</feature>
<name>A0A2P4P508_RHIID</name>
<feature type="transmembrane region" description="Helical" evidence="1">
    <location>
        <begin position="132"/>
        <end position="156"/>
    </location>
</feature>
<keyword evidence="3" id="KW-1185">Reference proteome</keyword>
<sequence length="175" mass="19734">MKTKFIVSGTLIILIAFIFPPLFIYVADGLSKLTIISTALYWRTIASILIAIITFLISKDELNKKIEIAIIILAIPLTLIMIISHQPLVFYATNNLDSVTITYLVLLDSLIFIVNFLELAKRHFTSYCSPKLFTWGGIMLVLISLSMVIYSVVIAIKFGWKYSYITAIVRDGHVI</sequence>
<reference evidence="2 3" key="2">
    <citation type="journal article" date="2018" name="New Phytol.">
        <title>High intraspecific genome diversity in the model arbuscular mycorrhizal symbiont Rhizophagus irregularis.</title>
        <authorList>
            <person name="Chen E.C.H."/>
            <person name="Morin E."/>
            <person name="Beaudet D."/>
            <person name="Noel J."/>
            <person name="Yildirir G."/>
            <person name="Ndikumana S."/>
            <person name="Charron P."/>
            <person name="St-Onge C."/>
            <person name="Giorgi J."/>
            <person name="Kruger M."/>
            <person name="Marton T."/>
            <person name="Ropars J."/>
            <person name="Grigoriev I.V."/>
            <person name="Hainaut M."/>
            <person name="Henrissat B."/>
            <person name="Roux C."/>
            <person name="Martin F."/>
            <person name="Corradi N."/>
        </authorList>
    </citation>
    <scope>NUCLEOTIDE SEQUENCE [LARGE SCALE GENOMIC DNA]</scope>
    <source>
        <strain evidence="2 3">DAOM 197198</strain>
    </source>
</reference>
<keyword evidence="1" id="KW-0472">Membrane</keyword>